<protein>
    <recommendedName>
        <fullName evidence="4">DUF4834 domain-containing protein</fullName>
    </recommendedName>
</protein>
<proteinExistence type="predicted"/>
<gene>
    <name evidence="2" type="ORF">AFM12_00715</name>
</gene>
<evidence type="ECO:0000256" key="1">
    <source>
        <dbReference type="SAM" id="MobiDB-lite"/>
    </source>
</evidence>
<organism evidence="2 3">
    <name type="scientific">Jiulongibacter sediminis</name>
    <dbReference type="NCBI Taxonomy" id="1605367"/>
    <lineage>
        <taxon>Bacteria</taxon>
        <taxon>Pseudomonadati</taxon>
        <taxon>Bacteroidota</taxon>
        <taxon>Cytophagia</taxon>
        <taxon>Cytophagales</taxon>
        <taxon>Leadbetterellaceae</taxon>
        <taxon>Jiulongibacter</taxon>
    </lineage>
</organism>
<feature type="region of interest" description="Disordered" evidence="1">
    <location>
        <begin position="37"/>
        <end position="69"/>
    </location>
</feature>
<evidence type="ECO:0000313" key="3">
    <source>
        <dbReference type="Proteomes" id="UP000050454"/>
    </source>
</evidence>
<comment type="caution">
    <text evidence="2">The sequence shown here is derived from an EMBL/GenBank/DDBJ whole genome shotgun (WGS) entry which is preliminary data.</text>
</comment>
<dbReference type="PATRIC" id="fig|1605367.3.peg.1473"/>
<keyword evidence="3" id="KW-1185">Reference proteome</keyword>
<dbReference type="AlphaFoldDB" id="A0A0P7C3I9"/>
<reference evidence="2 3" key="1">
    <citation type="submission" date="2015-07" db="EMBL/GenBank/DDBJ databases">
        <title>The draft genome sequence of Leadbetterella sp. JN14-9.</title>
        <authorList>
            <person name="Liu Y."/>
            <person name="Du J."/>
            <person name="Shao Z."/>
        </authorList>
    </citation>
    <scope>NUCLEOTIDE SEQUENCE [LARGE SCALE GENOMIC DNA]</scope>
    <source>
        <strain evidence="2 3">JN14-9</strain>
    </source>
</reference>
<accession>A0A0P7C3I9</accession>
<sequence>MLKIIFIVFLVIAFVPPVRKFLFWLVVGRSMVNEQKKYNQQSQKQNRKDGDINVDYVPKNAKGHDYRGGEYVDYEEVED</sequence>
<dbReference type="OrthoDB" id="840298at2"/>
<evidence type="ECO:0000313" key="2">
    <source>
        <dbReference type="EMBL" id="KPM49201.1"/>
    </source>
</evidence>
<name>A0A0P7C3I9_9BACT</name>
<dbReference type="Proteomes" id="UP000050454">
    <property type="component" value="Unassembled WGS sequence"/>
</dbReference>
<dbReference type="EMBL" id="LGTQ01000005">
    <property type="protein sequence ID" value="KPM49201.1"/>
    <property type="molecule type" value="Genomic_DNA"/>
</dbReference>
<evidence type="ECO:0008006" key="4">
    <source>
        <dbReference type="Google" id="ProtNLM"/>
    </source>
</evidence>
<dbReference type="RefSeq" id="WP_055143173.1">
    <property type="nucleotide sequence ID" value="NZ_JXSZ01000005.1"/>
</dbReference>